<dbReference type="InterPro" id="IPR016195">
    <property type="entry name" value="Pol/histidinol_Pase-like"/>
</dbReference>
<dbReference type="GO" id="GO:0035312">
    <property type="term" value="F:5'-3' DNA exonuclease activity"/>
    <property type="evidence" value="ECO:0007669"/>
    <property type="project" value="TreeGrafter"/>
</dbReference>
<name>A0A2M9AAM9_9BACT</name>
<proteinExistence type="predicted"/>
<dbReference type="AlphaFoldDB" id="A0A2M9AAM9"/>
<dbReference type="GO" id="GO:0004534">
    <property type="term" value="F:5'-3' RNA exonuclease activity"/>
    <property type="evidence" value="ECO:0007669"/>
    <property type="project" value="TreeGrafter"/>
</dbReference>
<dbReference type="InterPro" id="IPR003141">
    <property type="entry name" value="Pol/His_phosphatase_N"/>
</dbReference>
<dbReference type="RefSeq" id="WP_100426616.1">
    <property type="nucleotide sequence ID" value="NZ_JAQXKX010000053.1"/>
</dbReference>
<evidence type="ECO:0000313" key="2">
    <source>
        <dbReference type="EMBL" id="PJJ42775.1"/>
    </source>
</evidence>
<dbReference type="Proteomes" id="UP000231134">
    <property type="component" value="Unassembled WGS sequence"/>
</dbReference>
<gene>
    <name evidence="2" type="ORF">BGX16_2820</name>
</gene>
<reference evidence="2 3" key="1">
    <citation type="submission" date="2017-11" db="EMBL/GenBank/DDBJ databases">
        <title>Animal gut microbial communities from fecal samples from Wisconsin, USA.</title>
        <authorList>
            <person name="Neumann A."/>
        </authorList>
    </citation>
    <scope>NUCLEOTIDE SEQUENCE [LARGE SCALE GENOMIC DNA]</scope>
    <source>
        <strain evidence="2 3">UWS3</strain>
    </source>
</reference>
<sequence length="285" mass="31531">MTDALKQKIGFADLHLHTNLSDGSLTPLEVVKLSKRKGLRCISVTDHDTLASYSATKPYADELGIEIIPGIEVSAVWQGRDVHILGYFCDPTNLAMNMELEESAKQRISRAKAILKKLSSLGVNLSFEKVMTYCKGKVVGRPHIAMALVDEEYVSNFGEAFNKYLADGAPAFVEKRGLNPQQTIRLIENAGGIAVLAHPYKSNVDNLIPDLVEVGLKGIETYSPAQKGAVGRRYREIAERYSLLGTGGSDFHTENSPYGPNCMKMPYTVVEELRECREKFRAESF</sequence>
<evidence type="ECO:0000259" key="1">
    <source>
        <dbReference type="SMART" id="SM00481"/>
    </source>
</evidence>
<dbReference type="InterPro" id="IPR004013">
    <property type="entry name" value="PHP_dom"/>
</dbReference>
<dbReference type="Gene3D" id="3.20.20.140">
    <property type="entry name" value="Metal-dependent hydrolases"/>
    <property type="match status" value="1"/>
</dbReference>
<dbReference type="SMART" id="SM00481">
    <property type="entry name" value="POLIIIAc"/>
    <property type="match status" value="1"/>
</dbReference>
<dbReference type="Pfam" id="PF02811">
    <property type="entry name" value="PHP"/>
    <property type="match status" value="1"/>
</dbReference>
<dbReference type="SUPFAM" id="SSF89550">
    <property type="entry name" value="PHP domain-like"/>
    <property type="match status" value="1"/>
</dbReference>
<organism evidence="2 3">
    <name type="scientific">Hallerella succinigenes</name>
    <dbReference type="NCBI Taxonomy" id="1896222"/>
    <lineage>
        <taxon>Bacteria</taxon>
        <taxon>Pseudomonadati</taxon>
        <taxon>Fibrobacterota</taxon>
        <taxon>Fibrobacteria</taxon>
        <taxon>Fibrobacterales</taxon>
        <taxon>Fibrobacteraceae</taxon>
        <taxon>Hallerella</taxon>
    </lineage>
</organism>
<feature type="domain" description="Polymerase/histidinol phosphatase N-terminal" evidence="1">
    <location>
        <begin position="12"/>
        <end position="77"/>
    </location>
</feature>
<accession>A0A2M9AAM9</accession>
<dbReference type="EMBL" id="PGEX01000001">
    <property type="protein sequence ID" value="PJJ42775.1"/>
    <property type="molecule type" value="Genomic_DNA"/>
</dbReference>
<dbReference type="CDD" id="cd07438">
    <property type="entry name" value="PHP_HisPPase_AMP"/>
    <property type="match status" value="1"/>
</dbReference>
<comment type="caution">
    <text evidence="2">The sequence shown here is derived from an EMBL/GenBank/DDBJ whole genome shotgun (WGS) entry which is preliminary data.</text>
</comment>
<keyword evidence="3" id="KW-1185">Reference proteome</keyword>
<dbReference type="InterPro" id="IPR052018">
    <property type="entry name" value="PHP_domain"/>
</dbReference>
<dbReference type="PANTHER" id="PTHR42924">
    <property type="entry name" value="EXONUCLEASE"/>
    <property type="match status" value="1"/>
</dbReference>
<evidence type="ECO:0000313" key="3">
    <source>
        <dbReference type="Proteomes" id="UP000231134"/>
    </source>
</evidence>
<dbReference type="Gene3D" id="1.10.150.650">
    <property type="match status" value="1"/>
</dbReference>
<dbReference type="PANTHER" id="PTHR42924:SF3">
    <property type="entry name" value="POLYMERASE_HISTIDINOL PHOSPHATASE N-TERMINAL DOMAIN-CONTAINING PROTEIN"/>
    <property type="match status" value="1"/>
</dbReference>
<dbReference type="OrthoDB" id="9804333at2"/>
<protein>
    <recommendedName>
        <fullName evidence="1">Polymerase/histidinol phosphatase N-terminal domain-containing protein</fullName>
    </recommendedName>
</protein>